<accession>K5UUA6</accession>
<evidence type="ECO:0000313" key="1">
    <source>
        <dbReference type="EMBL" id="EKM53581.1"/>
    </source>
</evidence>
<reference evidence="1 2" key="1">
    <citation type="journal article" date="2012" name="BMC Genomics">
        <title>Comparative genomics of the white-rot fungi, Phanerochaete carnosa and P. chrysosporium, to elucidate the genetic basis of the distinct wood types they colonize.</title>
        <authorList>
            <person name="Suzuki H."/>
            <person name="MacDonald J."/>
            <person name="Syed K."/>
            <person name="Salamov A."/>
            <person name="Hori C."/>
            <person name="Aerts A."/>
            <person name="Henrissat B."/>
            <person name="Wiebenga A."/>
            <person name="vanKuyk P.A."/>
            <person name="Barry K."/>
            <person name="Lindquist E."/>
            <person name="LaButti K."/>
            <person name="Lapidus A."/>
            <person name="Lucas S."/>
            <person name="Coutinho P."/>
            <person name="Gong Y."/>
            <person name="Samejima M."/>
            <person name="Mahadevan R."/>
            <person name="Abou-Zaid M."/>
            <person name="de Vries R.P."/>
            <person name="Igarashi K."/>
            <person name="Yadav J.S."/>
            <person name="Grigoriev I.V."/>
            <person name="Master E.R."/>
        </authorList>
    </citation>
    <scope>NUCLEOTIDE SEQUENCE [LARGE SCALE GENOMIC DNA]</scope>
    <source>
        <strain evidence="1 2">HHB-10118-sp</strain>
    </source>
</reference>
<evidence type="ECO:0000313" key="2">
    <source>
        <dbReference type="Proteomes" id="UP000008370"/>
    </source>
</evidence>
<dbReference type="GeneID" id="18917593"/>
<gene>
    <name evidence="1" type="ORF">PHACADRAFT_260008</name>
</gene>
<dbReference type="KEGG" id="pco:PHACADRAFT_260008"/>
<dbReference type="AlphaFoldDB" id="K5UUA6"/>
<organism evidence="1 2">
    <name type="scientific">Phanerochaete carnosa (strain HHB-10118-sp)</name>
    <name type="common">White-rot fungus</name>
    <name type="synonym">Peniophora carnosa</name>
    <dbReference type="NCBI Taxonomy" id="650164"/>
    <lineage>
        <taxon>Eukaryota</taxon>
        <taxon>Fungi</taxon>
        <taxon>Dikarya</taxon>
        <taxon>Basidiomycota</taxon>
        <taxon>Agaricomycotina</taxon>
        <taxon>Agaricomycetes</taxon>
        <taxon>Polyporales</taxon>
        <taxon>Phanerochaetaceae</taxon>
        <taxon>Phanerochaete</taxon>
    </lineage>
</organism>
<protein>
    <submittedName>
        <fullName evidence="1">Uncharacterized protein</fullName>
    </submittedName>
</protein>
<name>K5UUA6_PHACS</name>
<dbReference type="Proteomes" id="UP000008370">
    <property type="component" value="Unassembled WGS sequence"/>
</dbReference>
<dbReference type="RefSeq" id="XP_007398267.1">
    <property type="nucleotide sequence ID" value="XM_007398205.1"/>
</dbReference>
<keyword evidence="2" id="KW-1185">Reference proteome</keyword>
<dbReference type="HOGENOM" id="CLU_2671871_0_0_1"/>
<dbReference type="InParanoid" id="K5UUA6"/>
<dbReference type="EMBL" id="JH930474">
    <property type="protein sequence ID" value="EKM53581.1"/>
    <property type="molecule type" value="Genomic_DNA"/>
</dbReference>
<proteinExistence type="predicted"/>
<sequence>MSKVQATLCCWCCGRCAAVYQDLCSALATVAFYCLGPLWEPMPASLSAAAIVGPIVAMRGKAGIYMSYSYWMPGR</sequence>